<keyword evidence="2" id="KW-1185">Reference proteome</keyword>
<gene>
    <name evidence="1" type="ORF">BBC0122_003660</name>
</gene>
<evidence type="ECO:0000313" key="2">
    <source>
        <dbReference type="Proteomes" id="UP000189632"/>
    </source>
</evidence>
<organism evidence="1 2">
    <name type="scientific">Bartonella choladocola</name>
    <dbReference type="NCBI Taxonomy" id="2750995"/>
    <lineage>
        <taxon>Bacteria</taxon>
        <taxon>Pseudomonadati</taxon>
        <taxon>Pseudomonadota</taxon>
        <taxon>Alphaproteobacteria</taxon>
        <taxon>Hyphomicrobiales</taxon>
        <taxon>Bartonellaceae</taxon>
        <taxon>Bartonella</taxon>
    </lineage>
</organism>
<dbReference type="AlphaFoldDB" id="A0A1U9MFS4"/>
<dbReference type="EMBL" id="CP015625">
    <property type="protein sequence ID" value="AQT46501.1"/>
    <property type="molecule type" value="Genomic_DNA"/>
</dbReference>
<protein>
    <submittedName>
        <fullName evidence="1">Uncharacterized protein</fullName>
    </submittedName>
</protein>
<dbReference type="Proteomes" id="UP000189632">
    <property type="component" value="Chromosome"/>
</dbReference>
<name>A0A1U9MFS4_9HYPH</name>
<dbReference type="RefSeq" id="WP_077990755.1">
    <property type="nucleotide sequence ID" value="NZ_CP015625.1"/>
</dbReference>
<accession>A0A1U9MFS4</accession>
<reference evidence="1 2" key="1">
    <citation type="submission" date="2016-11" db="EMBL/GenBank/DDBJ databases">
        <title>Comparative genomics of Bartonella apis.</title>
        <authorList>
            <person name="Engel P."/>
        </authorList>
    </citation>
    <scope>NUCLEOTIDE SEQUENCE [LARGE SCALE GENOMIC DNA]</scope>
    <source>
        <strain evidence="1 2">BBC0122</strain>
    </source>
</reference>
<sequence>MRFIRRIFRFVSFLFLVIMIIVLVIDAAHSVGASTITFTSIASTASFILSLGTSTAENPVLNFFPFIFRQPLNL</sequence>
<dbReference type="KEGG" id="bapi:BBC0122_003660"/>
<proteinExistence type="predicted"/>
<evidence type="ECO:0000313" key="1">
    <source>
        <dbReference type="EMBL" id="AQT46501.1"/>
    </source>
</evidence>